<dbReference type="Gene3D" id="3.40.630.30">
    <property type="match status" value="1"/>
</dbReference>
<dbReference type="InterPro" id="IPR000182">
    <property type="entry name" value="GNAT_dom"/>
</dbReference>
<dbReference type="EMBL" id="BSEJ01000017">
    <property type="protein sequence ID" value="GLJ62753.1"/>
    <property type="molecule type" value="Genomic_DNA"/>
</dbReference>
<name>A0A9W6H623_9MICO</name>
<evidence type="ECO:0000259" key="1">
    <source>
        <dbReference type="PROSITE" id="PS51186"/>
    </source>
</evidence>
<dbReference type="PROSITE" id="PS51186">
    <property type="entry name" value="GNAT"/>
    <property type="match status" value="1"/>
</dbReference>
<reference evidence="2" key="1">
    <citation type="journal article" date="2014" name="Int. J. Syst. Evol. Microbiol.">
        <title>Complete genome sequence of Corynebacterium casei LMG S-19264T (=DSM 44701T), isolated from a smear-ripened cheese.</title>
        <authorList>
            <consortium name="US DOE Joint Genome Institute (JGI-PGF)"/>
            <person name="Walter F."/>
            <person name="Albersmeier A."/>
            <person name="Kalinowski J."/>
            <person name="Ruckert C."/>
        </authorList>
    </citation>
    <scope>NUCLEOTIDE SEQUENCE</scope>
    <source>
        <strain evidence="2">VKM Ac-1020</strain>
    </source>
</reference>
<accession>A0A9W6H623</accession>
<sequence length="148" mass="16691">MHIRTWRIAYAHLLPAETLSRLSVPARARRWERILRQNRNPTWIALEGPRVLGFASSGPARDPEPPAERELYALYLDPDRHGSGVADALIREAIGDRPAYLWVLAGNARAIRFYEKHGFALDGVERVEDAADGTPLPELRMARESSRA</sequence>
<dbReference type="SUPFAM" id="SSF55729">
    <property type="entry name" value="Acyl-CoA N-acyltransferases (Nat)"/>
    <property type="match status" value="1"/>
</dbReference>
<keyword evidence="3" id="KW-1185">Reference proteome</keyword>
<dbReference type="InterPro" id="IPR016181">
    <property type="entry name" value="Acyl_CoA_acyltransferase"/>
</dbReference>
<reference evidence="2" key="2">
    <citation type="submission" date="2023-01" db="EMBL/GenBank/DDBJ databases">
        <authorList>
            <person name="Sun Q."/>
            <person name="Evtushenko L."/>
        </authorList>
    </citation>
    <scope>NUCLEOTIDE SEQUENCE</scope>
    <source>
        <strain evidence="2">VKM Ac-1020</strain>
    </source>
</reference>
<dbReference type="CDD" id="cd04301">
    <property type="entry name" value="NAT_SF"/>
    <property type="match status" value="1"/>
</dbReference>
<dbReference type="Proteomes" id="UP001142462">
    <property type="component" value="Unassembled WGS sequence"/>
</dbReference>
<protein>
    <submittedName>
        <fullName evidence="2">N-acetyltransferase</fullName>
    </submittedName>
</protein>
<feature type="domain" description="N-acetyltransferase" evidence="1">
    <location>
        <begin position="1"/>
        <end position="146"/>
    </location>
</feature>
<proteinExistence type="predicted"/>
<evidence type="ECO:0000313" key="3">
    <source>
        <dbReference type="Proteomes" id="UP001142462"/>
    </source>
</evidence>
<comment type="caution">
    <text evidence="2">The sequence shown here is derived from an EMBL/GenBank/DDBJ whole genome shotgun (WGS) entry which is preliminary data.</text>
</comment>
<evidence type="ECO:0000313" key="2">
    <source>
        <dbReference type="EMBL" id="GLJ62753.1"/>
    </source>
</evidence>
<dbReference type="Pfam" id="PF00583">
    <property type="entry name" value="Acetyltransf_1"/>
    <property type="match status" value="1"/>
</dbReference>
<dbReference type="GO" id="GO:0016747">
    <property type="term" value="F:acyltransferase activity, transferring groups other than amino-acyl groups"/>
    <property type="evidence" value="ECO:0007669"/>
    <property type="project" value="InterPro"/>
</dbReference>
<organism evidence="2 3">
    <name type="scientific">Microbacterium barkeri</name>
    <dbReference type="NCBI Taxonomy" id="33917"/>
    <lineage>
        <taxon>Bacteria</taxon>
        <taxon>Bacillati</taxon>
        <taxon>Actinomycetota</taxon>
        <taxon>Actinomycetes</taxon>
        <taxon>Micrococcales</taxon>
        <taxon>Microbacteriaceae</taxon>
        <taxon>Microbacterium</taxon>
    </lineage>
</organism>
<dbReference type="AlphaFoldDB" id="A0A9W6H623"/>
<gene>
    <name evidence="2" type="ORF">GCM10017576_28840</name>
</gene>